<evidence type="ECO:0000313" key="2">
    <source>
        <dbReference type="WBParaSite" id="RSKR_0000645100.1"/>
    </source>
</evidence>
<organism evidence="1 2">
    <name type="scientific">Rhabditophanes sp. KR3021</name>
    <dbReference type="NCBI Taxonomy" id="114890"/>
    <lineage>
        <taxon>Eukaryota</taxon>
        <taxon>Metazoa</taxon>
        <taxon>Ecdysozoa</taxon>
        <taxon>Nematoda</taxon>
        <taxon>Chromadorea</taxon>
        <taxon>Rhabditida</taxon>
        <taxon>Tylenchina</taxon>
        <taxon>Panagrolaimomorpha</taxon>
        <taxon>Strongyloidoidea</taxon>
        <taxon>Alloionematidae</taxon>
        <taxon>Rhabditophanes</taxon>
    </lineage>
</organism>
<name>A0AC35U124_9BILA</name>
<protein>
    <submittedName>
        <fullName evidence="2">BTB_2 domain-containing protein</fullName>
    </submittedName>
</protein>
<dbReference type="WBParaSite" id="RSKR_0000645100.1">
    <property type="protein sequence ID" value="RSKR_0000645100.1"/>
    <property type="gene ID" value="RSKR_0000645100"/>
</dbReference>
<accession>A0AC35U124</accession>
<proteinExistence type="predicted"/>
<dbReference type="Proteomes" id="UP000095286">
    <property type="component" value="Unplaced"/>
</dbReference>
<evidence type="ECO:0000313" key="1">
    <source>
        <dbReference type="Proteomes" id="UP000095286"/>
    </source>
</evidence>
<sequence>MPADDQERSKKHSDKNDNQMDPELGTVSKLGLKLTWISMTRWRIPLIEMEHSFNSNCDVEKMEFSNPDKLLKFNVGGTLFETSVKTITSIKEGLLYEFIMQKIVEGPIILDKEGLFFLDRDLVCFAIILNYLRLVSTQQVWEACIPKDPDQLAMLVQESTHFRLNKLTEKAEKYIKLHTTGERRTYVLLASYNKQVNTFMSAINDQ</sequence>
<reference evidence="2" key="1">
    <citation type="submission" date="2016-11" db="UniProtKB">
        <authorList>
            <consortium name="WormBaseParasite"/>
        </authorList>
    </citation>
    <scope>IDENTIFICATION</scope>
    <source>
        <strain evidence="2">KR3021</strain>
    </source>
</reference>